<dbReference type="AlphaFoldDB" id="R0KTG4"/>
<dbReference type="GO" id="GO:0004427">
    <property type="term" value="F:inorganic diphosphate phosphatase activity"/>
    <property type="evidence" value="ECO:0007669"/>
    <property type="project" value="UniProtKB-EC"/>
</dbReference>
<evidence type="ECO:0000313" key="8">
    <source>
        <dbReference type="Proteomes" id="UP000016927"/>
    </source>
</evidence>
<evidence type="ECO:0000256" key="6">
    <source>
        <dbReference type="ARBA" id="ARBA00022842"/>
    </source>
</evidence>
<organism evidence="7 8">
    <name type="scientific">Nosema bombycis (strain CQ1 / CVCC 102059)</name>
    <name type="common">Microsporidian parasite</name>
    <name type="synonym">Pebrine of silkworm</name>
    <dbReference type="NCBI Taxonomy" id="578461"/>
    <lineage>
        <taxon>Eukaryota</taxon>
        <taxon>Fungi</taxon>
        <taxon>Fungi incertae sedis</taxon>
        <taxon>Microsporidia</taxon>
        <taxon>Nosematidae</taxon>
        <taxon>Nosema</taxon>
    </lineage>
</organism>
<keyword evidence="8" id="KW-1185">Reference proteome</keyword>
<keyword evidence="6" id="KW-0460">Magnesium</keyword>
<evidence type="ECO:0000256" key="2">
    <source>
        <dbReference type="ARBA" id="ARBA00006220"/>
    </source>
</evidence>
<comment type="similarity">
    <text evidence="2">Belongs to the PPase family.</text>
</comment>
<dbReference type="InterPro" id="IPR008162">
    <property type="entry name" value="Pyrophosphatase"/>
</dbReference>
<dbReference type="Pfam" id="PF00719">
    <property type="entry name" value="Pyrophosphatase"/>
    <property type="match status" value="1"/>
</dbReference>
<dbReference type="GO" id="GO:0005737">
    <property type="term" value="C:cytoplasm"/>
    <property type="evidence" value="ECO:0007669"/>
    <property type="project" value="InterPro"/>
</dbReference>
<dbReference type="VEuPathDB" id="MicrosporidiaDB:NBO_69g0011"/>
<dbReference type="Gene3D" id="3.90.80.10">
    <property type="entry name" value="Inorganic pyrophosphatase"/>
    <property type="match status" value="1"/>
</dbReference>
<evidence type="ECO:0000256" key="3">
    <source>
        <dbReference type="ARBA" id="ARBA00012146"/>
    </source>
</evidence>
<dbReference type="EMBL" id="KB908977">
    <property type="protein sequence ID" value="EOB13517.1"/>
    <property type="molecule type" value="Genomic_DNA"/>
</dbReference>
<dbReference type="PANTHER" id="PTHR10286">
    <property type="entry name" value="INORGANIC PYROPHOSPHATASE"/>
    <property type="match status" value="1"/>
</dbReference>
<dbReference type="OrthoDB" id="1608002at2759"/>
<proteinExistence type="inferred from homology"/>
<gene>
    <name evidence="7" type="primary">IPYR</name>
    <name evidence="7" type="ORF">NBO_69g0011</name>
</gene>
<dbReference type="EC" id="3.6.1.1" evidence="3"/>
<evidence type="ECO:0000256" key="5">
    <source>
        <dbReference type="ARBA" id="ARBA00022801"/>
    </source>
</evidence>
<dbReference type="GO" id="GO:0006796">
    <property type="term" value="P:phosphate-containing compound metabolic process"/>
    <property type="evidence" value="ECO:0007669"/>
    <property type="project" value="InterPro"/>
</dbReference>
<dbReference type="PROSITE" id="PS00387">
    <property type="entry name" value="PPASE"/>
    <property type="match status" value="1"/>
</dbReference>
<evidence type="ECO:0000313" key="7">
    <source>
        <dbReference type="EMBL" id="EOB13517.1"/>
    </source>
</evidence>
<sequence>MSKFGKIETGKKYTESYKVFITEGNKIISPFHNINLYSESAKDVVRVVNEIPRFENAKFEINKSENLNCIMQDTKKGKMRFVGNVYPFKGYLWNYGALPQTWEDKDEVCSFTNCKGDNDPLDVVEIGTRRKSIGEVYEAKVLGCLALIDDGECDWKIIVIDTKDEKASVLNDIQDVENVFPGLIKDTFTWFRVYKIPDGKPENVFGLNSEIQNKEFALKIIQGAHASWKKLIDQKHVKEINYSEPIEIGEIEAYQGEDDIPTKVYEYYFMNQ</sequence>
<dbReference type="FunFam" id="3.90.80.10:FF:000007">
    <property type="entry name" value="Inorganic pyrophosphatase, mitochondrial"/>
    <property type="match status" value="1"/>
</dbReference>
<dbReference type="SUPFAM" id="SSF50324">
    <property type="entry name" value="Inorganic pyrophosphatase"/>
    <property type="match status" value="1"/>
</dbReference>
<name>R0KTG4_NOSB1</name>
<comment type="cofactor">
    <cofactor evidence="1">
        <name>Mg(2+)</name>
        <dbReference type="ChEBI" id="CHEBI:18420"/>
    </cofactor>
</comment>
<accession>R0KTG4</accession>
<dbReference type="CDD" id="cd00412">
    <property type="entry name" value="pyrophosphatase"/>
    <property type="match status" value="1"/>
</dbReference>
<reference evidence="7 8" key="1">
    <citation type="journal article" date="2013" name="BMC Genomics">
        <title>Comparative genomics of parasitic silkworm microsporidia reveal an association between genome expansion and host adaptation.</title>
        <authorList>
            <person name="Pan G."/>
            <person name="Xu J."/>
            <person name="Li T."/>
            <person name="Xia Q."/>
            <person name="Liu S.L."/>
            <person name="Zhang G."/>
            <person name="Li S."/>
            <person name="Li C."/>
            <person name="Liu H."/>
            <person name="Yang L."/>
            <person name="Liu T."/>
            <person name="Zhang X."/>
            <person name="Wu Z."/>
            <person name="Fan W."/>
            <person name="Dang X."/>
            <person name="Xiang H."/>
            <person name="Tao M."/>
            <person name="Li Y."/>
            <person name="Hu J."/>
            <person name="Li Z."/>
            <person name="Lin L."/>
            <person name="Luo J."/>
            <person name="Geng L."/>
            <person name="Wang L."/>
            <person name="Long M."/>
            <person name="Wan Y."/>
            <person name="He N."/>
            <person name="Zhang Z."/>
            <person name="Lu C."/>
            <person name="Keeling P.J."/>
            <person name="Wang J."/>
            <person name="Xiang Z."/>
            <person name="Zhou Z."/>
        </authorList>
    </citation>
    <scope>NUCLEOTIDE SEQUENCE [LARGE SCALE GENOMIC DNA]</scope>
    <source>
        <strain evidence="8">CQ1 / CVCC 102059</strain>
    </source>
</reference>
<protein>
    <recommendedName>
        <fullName evidence="3">inorganic diphosphatase</fullName>
        <ecNumber evidence="3">3.6.1.1</ecNumber>
    </recommendedName>
</protein>
<dbReference type="Proteomes" id="UP000016927">
    <property type="component" value="Unassembled WGS sequence"/>
</dbReference>
<dbReference type="STRING" id="578461.R0KTG4"/>
<evidence type="ECO:0000256" key="1">
    <source>
        <dbReference type="ARBA" id="ARBA00001946"/>
    </source>
</evidence>
<keyword evidence="4" id="KW-0479">Metal-binding</keyword>
<evidence type="ECO:0000256" key="4">
    <source>
        <dbReference type="ARBA" id="ARBA00022723"/>
    </source>
</evidence>
<dbReference type="OMA" id="CASQYNA"/>
<dbReference type="HOGENOM" id="CLU_040684_0_1_1"/>
<keyword evidence="5" id="KW-0378">Hydrolase</keyword>
<dbReference type="GO" id="GO:0000287">
    <property type="term" value="F:magnesium ion binding"/>
    <property type="evidence" value="ECO:0007669"/>
    <property type="project" value="InterPro"/>
</dbReference>
<dbReference type="InterPro" id="IPR036649">
    <property type="entry name" value="Pyrophosphatase_sf"/>
</dbReference>